<dbReference type="Gene3D" id="2.30.30.40">
    <property type="entry name" value="SH3 Domains"/>
    <property type="match status" value="1"/>
</dbReference>
<name>U2Y4H1_9SPHN</name>
<organism evidence="2 3">
    <name type="scientific">Caenibius tardaugens NBRC 16725</name>
    <dbReference type="NCBI Taxonomy" id="1219035"/>
    <lineage>
        <taxon>Bacteria</taxon>
        <taxon>Pseudomonadati</taxon>
        <taxon>Pseudomonadota</taxon>
        <taxon>Alphaproteobacteria</taxon>
        <taxon>Sphingomonadales</taxon>
        <taxon>Erythrobacteraceae</taxon>
        <taxon>Caenibius</taxon>
    </lineage>
</organism>
<proteinExistence type="predicted"/>
<dbReference type="Pfam" id="PF06347">
    <property type="entry name" value="SH3_4"/>
    <property type="match status" value="2"/>
</dbReference>
<evidence type="ECO:0008006" key="4">
    <source>
        <dbReference type="Google" id="ProtNLM"/>
    </source>
</evidence>
<evidence type="ECO:0000256" key="1">
    <source>
        <dbReference type="SAM" id="SignalP"/>
    </source>
</evidence>
<dbReference type="OrthoDB" id="9810773at2"/>
<evidence type="ECO:0000313" key="2">
    <source>
        <dbReference type="EMBL" id="GAD47966.1"/>
    </source>
</evidence>
<dbReference type="EMBL" id="BASZ01000002">
    <property type="protein sequence ID" value="GAD47966.1"/>
    <property type="molecule type" value="Genomic_DNA"/>
</dbReference>
<feature type="signal peptide" evidence="1">
    <location>
        <begin position="1"/>
        <end position="25"/>
    </location>
</feature>
<comment type="caution">
    <text evidence="2">The sequence shown here is derived from an EMBL/GenBank/DDBJ whole genome shotgun (WGS) entry which is preliminary data.</text>
</comment>
<evidence type="ECO:0000313" key="3">
    <source>
        <dbReference type="Proteomes" id="UP000016568"/>
    </source>
</evidence>
<dbReference type="AlphaFoldDB" id="U2Y4H1"/>
<protein>
    <recommendedName>
        <fullName evidence="4">SH3b domain-containing protein</fullName>
    </recommendedName>
</protein>
<dbReference type="InterPro" id="IPR010466">
    <property type="entry name" value="DUF1058"/>
</dbReference>
<dbReference type="RefSeq" id="WP_021688873.1">
    <property type="nucleotide sequence ID" value="NZ_BASZ01000002.1"/>
</dbReference>
<keyword evidence="1" id="KW-0732">Signal</keyword>
<dbReference type="eggNOG" id="COG3807">
    <property type="taxonomic scope" value="Bacteria"/>
</dbReference>
<dbReference type="KEGG" id="ntd:EGO55_20155"/>
<accession>U2Y4H1</accession>
<keyword evidence="3" id="KW-1185">Reference proteome</keyword>
<sequence length="159" mass="17677">MHSLRFSALVALFAAAIGFATPAIAQNRETPYWASIRVERVNMRVGPSESYRISWVYRRPQLPLKVLRVKEGWRLVEDADGARGWVTARFLSRDRTAILVGKGLVALRANPGDDAKLLWNAEPGVVGKLGDCDEGWCRIDIAGHVGWVRQARLWGAGEP</sequence>
<dbReference type="Proteomes" id="UP000016568">
    <property type="component" value="Unassembled WGS sequence"/>
</dbReference>
<reference evidence="2 3" key="1">
    <citation type="submission" date="2013-09" db="EMBL/GenBank/DDBJ databases">
        <title>Whole genome shotgun sequence of Novosphingobium tardaugens NBRC 16725.</title>
        <authorList>
            <person name="Isaki S."/>
            <person name="Hosoyama A."/>
            <person name="Tsuchikane K."/>
            <person name="Katsumata H."/>
            <person name="Ando Y."/>
            <person name="Yamazaki S."/>
            <person name="Fujita N."/>
        </authorList>
    </citation>
    <scope>NUCLEOTIDE SEQUENCE [LARGE SCALE GENOMIC DNA]</scope>
    <source>
        <strain evidence="2 3">NBRC 16725</strain>
    </source>
</reference>
<feature type="chain" id="PRO_5030177641" description="SH3b domain-containing protein" evidence="1">
    <location>
        <begin position="26"/>
        <end position="159"/>
    </location>
</feature>
<gene>
    <name evidence="2" type="ORF">NT2_02_00490</name>
</gene>